<dbReference type="CDD" id="cd07043">
    <property type="entry name" value="STAS_anti-anti-sigma_factors"/>
    <property type="match status" value="1"/>
</dbReference>
<evidence type="ECO:0000313" key="3">
    <source>
        <dbReference type="Proteomes" id="UP000199707"/>
    </source>
</evidence>
<dbReference type="EMBL" id="FMUB01000022">
    <property type="protein sequence ID" value="SCX34184.1"/>
    <property type="molecule type" value="Genomic_DNA"/>
</dbReference>
<reference evidence="3" key="1">
    <citation type="submission" date="2016-10" db="EMBL/GenBank/DDBJ databases">
        <authorList>
            <person name="Varghese N."/>
            <person name="Submissions S."/>
        </authorList>
    </citation>
    <scope>NUCLEOTIDE SEQUENCE [LARGE SCALE GENOMIC DNA]</scope>
    <source>
        <strain evidence="3">UNC267MFSha1.1M11</strain>
    </source>
</reference>
<accession>A0A1G4X3R0</accession>
<dbReference type="PROSITE" id="PS50801">
    <property type="entry name" value="STAS"/>
    <property type="match status" value="1"/>
</dbReference>
<feature type="domain" description="STAS" evidence="1">
    <location>
        <begin position="31"/>
        <end position="130"/>
    </location>
</feature>
<protein>
    <submittedName>
        <fullName evidence="2">Anti-anti-sigma regulatory factor (Antagonist of anti-sigma factor)</fullName>
    </submittedName>
</protein>
<name>A0A1G4X3R0_9MYCO</name>
<dbReference type="Pfam" id="PF01740">
    <property type="entry name" value="STAS"/>
    <property type="match status" value="1"/>
</dbReference>
<organism evidence="2 3">
    <name type="scientific">Mycolicibacterium fluoranthenivorans</name>
    <dbReference type="NCBI Taxonomy" id="258505"/>
    <lineage>
        <taxon>Bacteria</taxon>
        <taxon>Bacillati</taxon>
        <taxon>Actinomycetota</taxon>
        <taxon>Actinomycetes</taxon>
        <taxon>Mycobacteriales</taxon>
        <taxon>Mycobacteriaceae</taxon>
        <taxon>Mycolicibacterium</taxon>
    </lineage>
</organism>
<sequence length="149" mass="16079">MASTRNRTGNLFRPPRRGDTALAVATRWYDPAVIVATIDGVVDAANVDTLVDVVLDRAMLCCSLIVDLRDVTYMSISGLEALLLLHGRCEIADTRWTIIPSDAVQRLLHRFDTTGMVPTTTCLEDAFAAAELHVPIVQVAGPGDEGCIA</sequence>
<dbReference type="AlphaFoldDB" id="A0A1G4X3R0"/>
<proteinExistence type="predicted"/>
<dbReference type="SUPFAM" id="SSF52091">
    <property type="entry name" value="SpoIIaa-like"/>
    <property type="match status" value="1"/>
</dbReference>
<dbReference type="InterPro" id="IPR036513">
    <property type="entry name" value="STAS_dom_sf"/>
</dbReference>
<dbReference type="Gene3D" id="3.30.750.24">
    <property type="entry name" value="STAS domain"/>
    <property type="match status" value="1"/>
</dbReference>
<dbReference type="Proteomes" id="UP000199707">
    <property type="component" value="Unassembled WGS sequence"/>
</dbReference>
<gene>
    <name evidence="2" type="ORF">SAMN02799620_06246</name>
</gene>
<evidence type="ECO:0000313" key="2">
    <source>
        <dbReference type="EMBL" id="SCX34184.1"/>
    </source>
</evidence>
<dbReference type="InterPro" id="IPR002645">
    <property type="entry name" value="STAS_dom"/>
</dbReference>
<evidence type="ECO:0000259" key="1">
    <source>
        <dbReference type="PROSITE" id="PS50801"/>
    </source>
</evidence>
<dbReference type="RefSeq" id="WP_139170315.1">
    <property type="nucleotide sequence ID" value="NZ_FMUB01000022.1"/>
</dbReference>